<reference evidence="2 3" key="1">
    <citation type="submission" date="2024-01" db="EMBL/GenBank/DDBJ databases">
        <title>Comparative genomics of Cryptococcus and Kwoniella reveals pathogenesis evolution and contrasting modes of karyotype evolution via chromosome fusion or intercentromeric recombination.</title>
        <authorList>
            <person name="Coelho M.A."/>
            <person name="David-Palma M."/>
            <person name="Shea T."/>
            <person name="Bowers K."/>
            <person name="McGinley-Smith S."/>
            <person name="Mohammad A.W."/>
            <person name="Gnirke A."/>
            <person name="Yurkov A.M."/>
            <person name="Nowrousian M."/>
            <person name="Sun S."/>
            <person name="Cuomo C.A."/>
            <person name="Heitman J."/>
        </authorList>
    </citation>
    <scope>NUCLEOTIDE SEQUENCE [LARGE SCALE GENOMIC DNA]</scope>
    <source>
        <strain evidence="2 3">CBS 6074</strain>
    </source>
</reference>
<feature type="compositionally biased region" description="Low complexity" evidence="1">
    <location>
        <begin position="214"/>
        <end position="226"/>
    </location>
</feature>
<feature type="region of interest" description="Disordered" evidence="1">
    <location>
        <begin position="151"/>
        <end position="274"/>
    </location>
</feature>
<gene>
    <name evidence="2" type="ORF">L201_000147</name>
</gene>
<protein>
    <recommendedName>
        <fullName evidence="4">HIG1 domain-containing protein</fullName>
    </recommendedName>
</protein>
<evidence type="ECO:0000256" key="1">
    <source>
        <dbReference type="SAM" id="MobiDB-lite"/>
    </source>
</evidence>
<dbReference type="Proteomes" id="UP001355207">
    <property type="component" value="Chromosome 1"/>
</dbReference>
<accession>A0AAX4JIM6</accession>
<sequence length="274" mass="30450">MPLREADISATPIDDGSLTPIDGQMSNKRTDPNDRSLQPRSPMPKLVLFDPKSGEQETIELGNSHASSILTLEDYKRLNKRTTERGMITGLIGGGVLTYLVKRFMPKTPSRNALSLTFLFSSAFISFSSSRALLVSEILKIRAQAKANSMANGEMSDNAPPSDTMFQDATAFGGNSPRDLRSPENESRMQSTGRYVPPGYGFDPIKQENGRDVQNQNQNQNQSQNSIREELAKLNQRIPQQRTRYPKGRGLEGEVEEENEMRDPYATPGQPRLG</sequence>
<feature type="region of interest" description="Disordered" evidence="1">
    <location>
        <begin position="1"/>
        <end position="44"/>
    </location>
</feature>
<evidence type="ECO:0000313" key="2">
    <source>
        <dbReference type="EMBL" id="WWC85285.1"/>
    </source>
</evidence>
<dbReference type="RefSeq" id="XP_066072048.1">
    <property type="nucleotide sequence ID" value="XM_066215951.1"/>
</dbReference>
<keyword evidence="3" id="KW-1185">Reference proteome</keyword>
<proteinExistence type="predicted"/>
<name>A0AAX4JIM6_9TREE</name>
<dbReference type="EMBL" id="CP144098">
    <property type="protein sequence ID" value="WWC85285.1"/>
    <property type="molecule type" value="Genomic_DNA"/>
</dbReference>
<dbReference type="AlphaFoldDB" id="A0AAX4JIM6"/>
<feature type="compositionally biased region" description="Basic and acidic residues" evidence="1">
    <location>
        <begin position="178"/>
        <end position="187"/>
    </location>
</feature>
<evidence type="ECO:0008006" key="4">
    <source>
        <dbReference type="Google" id="ProtNLM"/>
    </source>
</evidence>
<organism evidence="2 3">
    <name type="scientific">Kwoniella dendrophila CBS 6074</name>
    <dbReference type="NCBI Taxonomy" id="1295534"/>
    <lineage>
        <taxon>Eukaryota</taxon>
        <taxon>Fungi</taxon>
        <taxon>Dikarya</taxon>
        <taxon>Basidiomycota</taxon>
        <taxon>Agaricomycotina</taxon>
        <taxon>Tremellomycetes</taxon>
        <taxon>Tremellales</taxon>
        <taxon>Cryptococcaceae</taxon>
        <taxon>Kwoniella</taxon>
    </lineage>
</organism>
<evidence type="ECO:0000313" key="3">
    <source>
        <dbReference type="Proteomes" id="UP001355207"/>
    </source>
</evidence>
<dbReference type="GeneID" id="91090819"/>